<dbReference type="RefSeq" id="WP_208079753.1">
    <property type="nucleotide sequence ID" value="NZ_CP071869.1"/>
</dbReference>
<protein>
    <submittedName>
        <fullName evidence="2">DUF2007 domain-containing protein</fullName>
    </submittedName>
</protein>
<evidence type="ECO:0000313" key="3">
    <source>
        <dbReference type="Proteomes" id="UP000663920"/>
    </source>
</evidence>
<reference evidence="2 3" key="1">
    <citation type="submission" date="2021-03" db="EMBL/GenBank/DDBJ databases">
        <title>Complete genome of Polaribacter_sp.SM13.</title>
        <authorList>
            <person name="Jeong S.W."/>
            <person name="Bae J.W."/>
        </authorList>
    </citation>
    <scope>NUCLEOTIDE SEQUENCE [LARGE SCALE GENOMIC DNA]</scope>
    <source>
        <strain evidence="2 3">SM13</strain>
    </source>
</reference>
<dbReference type="AlphaFoldDB" id="A0A975CR06"/>
<gene>
    <name evidence="2" type="ORF">J3359_05665</name>
</gene>
<evidence type="ECO:0000259" key="1">
    <source>
        <dbReference type="Pfam" id="PF09413"/>
    </source>
</evidence>
<dbReference type="EMBL" id="CP071869">
    <property type="protein sequence ID" value="QTE23755.1"/>
    <property type="molecule type" value="Genomic_DNA"/>
</dbReference>
<dbReference type="KEGG" id="pcea:J3359_05665"/>
<name>A0A975CR06_9FLAO</name>
<organism evidence="2 3">
    <name type="scientific">Polaribacter cellanae</name>
    <dbReference type="NCBI Taxonomy" id="2818493"/>
    <lineage>
        <taxon>Bacteria</taxon>
        <taxon>Pseudomonadati</taxon>
        <taxon>Bacteroidota</taxon>
        <taxon>Flavobacteriia</taxon>
        <taxon>Flavobacteriales</taxon>
        <taxon>Flavobacteriaceae</taxon>
    </lineage>
</organism>
<feature type="domain" description="DUF2007" evidence="1">
    <location>
        <begin position="9"/>
        <end position="69"/>
    </location>
</feature>
<dbReference type="Pfam" id="PF09413">
    <property type="entry name" value="DUF2007"/>
    <property type="match status" value="1"/>
</dbReference>
<proteinExistence type="predicted"/>
<dbReference type="Proteomes" id="UP000663920">
    <property type="component" value="Chromosome"/>
</dbReference>
<accession>A0A975CR06</accession>
<keyword evidence="3" id="KW-1185">Reference proteome</keyword>
<evidence type="ECO:0000313" key="2">
    <source>
        <dbReference type="EMBL" id="QTE23755.1"/>
    </source>
</evidence>
<dbReference type="InterPro" id="IPR018551">
    <property type="entry name" value="DUF2007"/>
</dbReference>
<sequence length="76" mass="8438">MKDEHIKIFTGSSILINRLRQLLEEENISSIVKDNINSSQLAGFGPLGNSIELLILNSDLKKAQPIVDAYKVEINS</sequence>